<proteinExistence type="predicted"/>
<name>A0A1D1VAB9_RAMVA</name>
<reference evidence="1 2" key="1">
    <citation type="journal article" date="2016" name="Nat. Commun.">
        <title>Extremotolerant tardigrade genome and improved radiotolerance of human cultured cells by tardigrade-unique protein.</title>
        <authorList>
            <person name="Hashimoto T."/>
            <person name="Horikawa D.D."/>
            <person name="Saito Y."/>
            <person name="Kuwahara H."/>
            <person name="Kozuka-Hata H."/>
            <person name="Shin-I T."/>
            <person name="Minakuchi Y."/>
            <person name="Ohishi K."/>
            <person name="Motoyama A."/>
            <person name="Aizu T."/>
            <person name="Enomoto A."/>
            <person name="Kondo K."/>
            <person name="Tanaka S."/>
            <person name="Hara Y."/>
            <person name="Koshikawa S."/>
            <person name="Sagara H."/>
            <person name="Miura T."/>
            <person name="Yokobori S."/>
            <person name="Miyagawa K."/>
            <person name="Suzuki Y."/>
            <person name="Kubo T."/>
            <person name="Oyama M."/>
            <person name="Kohara Y."/>
            <person name="Fujiyama A."/>
            <person name="Arakawa K."/>
            <person name="Katayama T."/>
            <person name="Toyoda A."/>
            <person name="Kunieda T."/>
        </authorList>
    </citation>
    <scope>NUCLEOTIDE SEQUENCE [LARGE SCALE GENOMIC DNA]</scope>
    <source>
        <strain evidence="1 2">YOKOZUNA-1</strain>
    </source>
</reference>
<comment type="caution">
    <text evidence="1">The sequence shown here is derived from an EMBL/GenBank/DDBJ whole genome shotgun (WGS) entry which is preliminary data.</text>
</comment>
<protein>
    <submittedName>
        <fullName evidence="1">Uncharacterized protein</fullName>
    </submittedName>
</protein>
<gene>
    <name evidence="1" type="primary">RvY_09003</name>
    <name evidence="1" type="synonym">RvY_09003.1</name>
    <name evidence="1" type="ORF">RvY_09003-1</name>
</gene>
<evidence type="ECO:0000313" key="2">
    <source>
        <dbReference type="Proteomes" id="UP000186922"/>
    </source>
</evidence>
<sequence length="114" mass="12838">MRRPMHIRRPCPNGRLLYIRCPSLCSSSSHRSGMKFLWSGNSFSSCPMAQRLITTSSCKVNPFKTTIVHSQVITHPGRYVVSSDISIALHDAADDKRGRIQTKGLFQGSFDQRQ</sequence>
<organism evidence="1 2">
    <name type="scientific">Ramazzottius varieornatus</name>
    <name type="common">Water bear</name>
    <name type="synonym">Tardigrade</name>
    <dbReference type="NCBI Taxonomy" id="947166"/>
    <lineage>
        <taxon>Eukaryota</taxon>
        <taxon>Metazoa</taxon>
        <taxon>Ecdysozoa</taxon>
        <taxon>Tardigrada</taxon>
        <taxon>Eutardigrada</taxon>
        <taxon>Parachela</taxon>
        <taxon>Hypsibioidea</taxon>
        <taxon>Ramazzottiidae</taxon>
        <taxon>Ramazzottius</taxon>
    </lineage>
</organism>
<keyword evidence="2" id="KW-1185">Reference proteome</keyword>
<dbReference type="AlphaFoldDB" id="A0A1D1VAB9"/>
<evidence type="ECO:0000313" key="1">
    <source>
        <dbReference type="EMBL" id="GAU97765.1"/>
    </source>
</evidence>
<dbReference type="EMBL" id="BDGG01000004">
    <property type="protein sequence ID" value="GAU97765.1"/>
    <property type="molecule type" value="Genomic_DNA"/>
</dbReference>
<dbReference type="Proteomes" id="UP000186922">
    <property type="component" value="Unassembled WGS sequence"/>
</dbReference>
<accession>A0A1D1VAB9</accession>